<keyword evidence="6" id="KW-0175">Coiled coil</keyword>
<evidence type="ECO:0000256" key="5">
    <source>
        <dbReference type="ARBA" id="ARBA00022840"/>
    </source>
</evidence>
<dbReference type="Gene3D" id="3.40.50.300">
    <property type="entry name" value="P-loop containing nucleotide triphosphate hydrolases"/>
    <property type="match status" value="3"/>
</dbReference>
<dbReference type="PANTHER" id="PTHR43788">
    <property type="entry name" value="DNA2/NAM7 HELICASE FAMILY MEMBER"/>
    <property type="match status" value="1"/>
</dbReference>
<dbReference type="InterPro" id="IPR041679">
    <property type="entry name" value="DNA2/NAM7-like_C"/>
</dbReference>
<keyword evidence="2" id="KW-0547">Nucleotide-binding</keyword>
<keyword evidence="10" id="KW-1185">Reference proteome</keyword>
<dbReference type="RefSeq" id="WP_368005841.1">
    <property type="nucleotide sequence ID" value="NZ_JAMXFF010000008.1"/>
</dbReference>
<dbReference type="Proteomes" id="UP001525890">
    <property type="component" value="Unassembled WGS sequence"/>
</dbReference>
<dbReference type="CDD" id="cd18808">
    <property type="entry name" value="SF1_C_Upf1"/>
    <property type="match status" value="1"/>
</dbReference>
<evidence type="ECO:0000259" key="7">
    <source>
        <dbReference type="Pfam" id="PF13086"/>
    </source>
</evidence>
<sequence length="1668" mass="188537">MPHYELGVIVPSIEADPTNFVELLEIVRDGYEISLKPGDYKGTFTIARAVTIRGSGGDSVLFAVDAPAVVVTVAGVRLENLAIARTVGGETGAVAVRGEANTAPILHQVRLTGSAENVQWEGAIWEVPGRLEFGEIEPNHQVEKGWELQLGESCQVVSDLDWLQVRSQYLSPGLQLLQMAVNSQGIPAGTRLSGSVYLCSEGDKREIQVTAEIISRVEWVTTVVPSEKSAAAKQEEAKWGYRLVGKTAIANVIRELVGEKPGDRDEDFRSRRDRAELLFAQLLEQRSHSFYLRRLGSGKEAGEERWQLTLACDRDEPGIPLLEKRYKTLSLKAVVSPDGRGGLRLIDVNFVPQTRGRGDGFTVLCRLRLLPDHQYDLGVPRSALKRMAKLPVSGDLIPTEEQLQAWRVYVEIEKRIAESRQFCVPFIGHNYGADARRISFELDSREATIDGSSETELAAGEFWSRTYKARSEQIRLFESSPLGKSGRDGRILGRIDSVDTERRLLRIKPDSDLLELMAGGYYQLPETGYLFFEAFGELSQITHKMNALKRLEQGHSQNPFLGQFFFDAGQARVPKNLVKLERAELLLPAANPQQIAAVEMVLSAKDLVLIQGPPGTGKTTVIAEICYQVARRGGRTLIASQANLAVDNALSRLVHSPVIRALRKGKAEKVQEEGAPYLEENAIGTWLQNTASHCETDLEKRRNDLAFYYQMRKVAAEFEVYLAAEEALASDRLFWKERQESLLENRAIWEQQYQAAQAQNPEVKRVSAELAALLATAPNVPWESPDVVKLLAEIRPYTLEDSRVKNFIDAVRVALPLTQELGWIRPDRGAFGLADWCCETVAPELAKLREIVTEANRTAEAIAAAATAVQQFRTDSTPLQQLQGEYEQALTKQKSLQQRFQNLQTRKLEIDRVIKEVGVWLETAPAQVYTILRQAVQTGQPFNSKLIHVPDSLLAIAQTLNVAIMPNYGNHPVTELPNWEQFIKALAYETKGSFRNTKGNHSYFHEFLHRSLNQPPIVFSAGDRSLWRELAAGYGNYPQLTASGRQNLVVKTQEVLQQQQQQYATLWTTQAVELTLQQIAQTTIDEIVTQARQCLLPLKTETEQGLSHIGQQWHQIQHWIAAQKPQLEQSQSALNLLRQEGEKTLQQALSQLQELSQKPHLPPAILTVVQRYQANRALIWENPSEFATLVQSWESRIANLETAIATLAPFEVLGHIQTLITAYLTQQQQNLQPLQQQLEQCELELHEITQQLTTNLPEPLLKHRNWWRNTWETLRDRLPQISEEQCCDLPFLHQVKTQFETWEQAGNQEEQYLDRYQNLVQDWIAKLRHPSEQDRNELRQIYLDNANVIGITCVQAARRDFSEEFNKFDVVIVDEVSKCTPPELLIPALKAKRLVLVGDRCQLPPMLNDDTIEDIAVEMGSSKDALQFLEDSFFKLQFDAAPESIKTMLTIQYRMHPNIMGAINQFYDRRLQCGILDPDQARKHHLDSAIIQEHQHLIWVKMPQDSTFGERKEGTSFINPKEIEAIEQICQDMENTWSEKIAQGHPPKEIGIITFYRAQLNRIEERILDGNRFPSLQIRTGTVDQFQGMERSVIIVSMVRNNSEGKVGFAKKSERVNVAFSRARELLVIVGCHQLFAHHHGEVGRIYSEVSNVVHHQGGLIDVSRILP</sequence>
<proteinExistence type="inferred from homology"/>
<organism evidence="9 10">
    <name type="scientific">Laspinema palackyanum D2a</name>
    <dbReference type="NCBI Taxonomy" id="2953684"/>
    <lineage>
        <taxon>Bacteria</taxon>
        <taxon>Bacillati</taxon>
        <taxon>Cyanobacteriota</taxon>
        <taxon>Cyanophyceae</taxon>
        <taxon>Oscillatoriophycideae</taxon>
        <taxon>Oscillatoriales</taxon>
        <taxon>Laspinemataceae</taxon>
        <taxon>Laspinema</taxon>
        <taxon>Laspinema palackyanum</taxon>
    </lineage>
</organism>
<dbReference type="InterPro" id="IPR041677">
    <property type="entry name" value="DNA2/NAM7_AAA_11"/>
</dbReference>
<evidence type="ECO:0000256" key="2">
    <source>
        <dbReference type="ARBA" id="ARBA00022741"/>
    </source>
</evidence>
<comment type="similarity">
    <text evidence="1">Belongs to the DNA2/NAM7 helicase family.</text>
</comment>
<dbReference type="SUPFAM" id="SSF52540">
    <property type="entry name" value="P-loop containing nucleoside triphosphate hydrolases"/>
    <property type="match status" value="2"/>
</dbReference>
<evidence type="ECO:0000256" key="1">
    <source>
        <dbReference type="ARBA" id="ARBA00007913"/>
    </source>
</evidence>
<dbReference type="PANTHER" id="PTHR43788:SF8">
    <property type="entry name" value="DNA-BINDING PROTEIN SMUBP-2"/>
    <property type="match status" value="1"/>
</dbReference>
<accession>A0ABT2MN84</accession>
<keyword evidence="4" id="KW-0347">Helicase</keyword>
<feature type="coiled-coil region" evidence="6">
    <location>
        <begin position="879"/>
        <end position="906"/>
    </location>
</feature>
<reference evidence="9 10" key="1">
    <citation type="journal article" date="2022" name="Front. Microbiol.">
        <title>High genomic differentiation and limited gene flow indicate recent cryptic speciation within the genus Laspinema (cyanobacteria).</title>
        <authorList>
            <person name="Stanojkovic A."/>
            <person name="Skoupy S."/>
            <person name="Skaloud P."/>
            <person name="Dvorak P."/>
        </authorList>
    </citation>
    <scope>NUCLEOTIDE SEQUENCE [LARGE SCALE GENOMIC DNA]</scope>
    <source>
        <strain evidence="9 10">D2a</strain>
    </source>
</reference>
<dbReference type="Pfam" id="PF13087">
    <property type="entry name" value="AAA_12"/>
    <property type="match status" value="1"/>
</dbReference>
<dbReference type="InterPro" id="IPR047187">
    <property type="entry name" value="SF1_C_Upf1"/>
</dbReference>
<evidence type="ECO:0000313" key="9">
    <source>
        <dbReference type="EMBL" id="MCT7966193.1"/>
    </source>
</evidence>
<protein>
    <submittedName>
        <fullName evidence="9">AAA domain-containing protein</fullName>
    </submittedName>
</protein>
<feature type="coiled-coil region" evidence="6">
    <location>
        <begin position="1224"/>
        <end position="1251"/>
    </location>
</feature>
<feature type="domain" description="DNA2/NAM7 helicase helicase" evidence="7">
    <location>
        <begin position="591"/>
        <end position="758"/>
    </location>
</feature>
<dbReference type="EMBL" id="JAMXFF010000008">
    <property type="protein sequence ID" value="MCT7966193.1"/>
    <property type="molecule type" value="Genomic_DNA"/>
</dbReference>
<dbReference type="InterPro" id="IPR011050">
    <property type="entry name" value="Pectin_lyase_fold/virulence"/>
</dbReference>
<evidence type="ECO:0000259" key="8">
    <source>
        <dbReference type="Pfam" id="PF13087"/>
    </source>
</evidence>
<dbReference type="InterPro" id="IPR050534">
    <property type="entry name" value="Coronavir_polyprotein_1ab"/>
</dbReference>
<evidence type="ECO:0000256" key="4">
    <source>
        <dbReference type="ARBA" id="ARBA00022806"/>
    </source>
</evidence>
<evidence type="ECO:0000256" key="3">
    <source>
        <dbReference type="ARBA" id="ARBA00022801"/>
    </source>
</evidence>
<evidence type="ECO:0000256" key="6">
    <source>
        <dbReference type="SAM" id="Coils"/>
    </source>
</evidence>
<gene>
    <name evidence="9" type="ORF">NG799_07585</name>
</gene>
<evidence type="ECO:0000313" key="10">
    <source>
        <dbReference type="Proteomes" id="UP001525890"/>
    </source>
</evidence>
<keyword evidence="5" id="KW-0067">ATP-binding</keyword>
<dbReference type="CDD" id="cd17934">
    <property type="entry name" value="DEXXQc_Upf1-like"/>
    <property type="match status" value="1"/>
</dbReference>
<feature type="domain" description="DNA2/NAM7 helicase helicase" evidence="7">
    <location>
        <begin position="1234"/>
        <end position="1407"/>
    </location>
</feature>
<comment type="caution">
    <text evidence="9">The sequence shown here is derived from an EMBL/GenBank/DDBJ whole genome shotgun (WGS) entry which is preliminary data.</text>
</comment>
<feature type="domain" description="DNA2/NAM7 helicase-like C-terminal" evidence="8">
    <location>
        <begin position="1430"/>
        <end position="1633"/>
    </location>
</feature>
<dbReference type="Pfam" id="PF13086">
    <property type="entry name" value="AAA_11"/>
    <property type="match status" value="2"/>
</dbReference>
<keyword evidence="3" id="KW-0378">Hydrolase</keyword>
<name>A0ABT2MN84_9CYAN</name>
<dbReference type="SUPFAM" id="SSF51126">
    <property type="entry name" value="Pectin lyase-like"/>
    <property type="match status" value="1"/>
</dbReference>
<dbReference type="InterPro" id="IPR027417">
    <property type="entry name" value="P-loop_NTPase"/>
</dbReference>